<feature type="active site" description="Proton donor/acceptor" evidence="10">
    <location>
        <position position="55"/>
    </location>
</feature>
<evidence type="ECO:0000256" key="10">
    <source>
        <dbReference type="HAMAP-Rule" id="MF_04110"/>
    </source>
</evidence>
<dbReference type="SUPFAM" id="SSF53955">
    <property type="entry name" value="Lysozyme-like"/>
    <property type="match status" value="1"/>
</dbReference>
<evidence type="ECO:0000256" key="5">
    <source>
        <dbReference type="ARBA" id="ARBA00022801"/>
    </source>
</evidence>
<dbReference type="Gene3D" id="1.10.530.40">
    <property type="match status" value="1"/>
</dbReference>
<keyword evidence="7 10" id="KW-0578">Host cell lysis by virus</keyword>
<organism evidence="13">
    <name type="scientific">uncultured Caudovirales phage</name>
    <dbReference type="NCBI Taxonomy" id="2100421"/>
    <lineage>
        <taxon>Viruses</taxon>
        <taxon>Duplodnaviria</taxon>
        <taxon>Heunggongvirae</taxon>
        <taxon>Uroviricota</taxon>
        <taxon>Caudoviricetes</taxon>
        <taxon>Peduoviridae</taxon>
        <taxon>Maltschvirus</taxon>
        <taxon>Maltschvirus maltsch</taxon>
    </lineage>
</organism>
<name>A0A6J5S951_9CAUD</name>
<keyword evidence="8 10" id="KW-1035">Host cytoplasm</keyword>
<keyword evidence="4 10" id="KW-0081">Bacteriolytic enzyme</keyword>
<dbReference type="EC" id="3.2.1.17" evidence="10"/>
<keyword evidence="3 10" id="KW-1188">Viral release from host cell</keyword>
<evidence type="ECO:0000256" key="7">
    <source>
        <dbReference type="ARBA" id="ARBA00023142"/>
    </source>
</evidence>
<dbReference type="Pfam" id="PF00959">
    <property type="entry name" value="Phage_lysozyme"/>
    <property type="match status" value="1"/>
</dbReference>
<keyword evidence="9 10" id="KW-0326">Glycosidase</keyword>
<dbReference type="InterPro" id="IPR023347">
    <property type="entry name" value="Lysozyme_dom_sf"/>
</dbReference>
<dbReference type="GO" id="GO:0009253">
    <property type="term" value="P:peptidoglycan catabolic process"/>
    <property type="evidence" value="ECO:0007669"/>
    <property type="project" value="UniProtKB-UniRule"/>
</dbReference>
<dbReference type="EMBL" id="LR797504">
    <property type="protein sequence ID" value="CAB4221606.1"/>
    <property type="molecule type" value="Genomic_DNA"/>
</dbReference>
<evidence type="ECO:0000313" key="14">
    <source>
        <dbReference type="EMBL" id="CAB4221606.1"/>
    </source>
</evidence>
<dbReference type="GO" id="GO:0044659">
    <property type="term" value="P:viral release from host cell by cytolysis"/>
    <property type="evidence" value="ECO:0007669"/>
    <property type="project" value="UniProtKB-UniRule"/>
</dbReference>
<dbReference type="InterPro" id="IPR051018">
    <property type="entry name" value="Bacteriophage_GH24"/>
</dbReference>
<dbReference type="InterPro" id="IPR033907">
    <property type="entry name" value="Endolysin_autolysin"/>
</dbReference>
<dbReference type="CDD" id="cd00737">
    <property type="entry name" value="lyz_endolysin_autolysin"/>
    <property type="match status" value="1"/>
</dbReference>
<comment type="subcellular location">
    <subcellularLocation>
        <location evidence="10">Host cytoplasm</location>
    </subcellularLocation>
    <text evidence="10">The endolysin is cytoplasmic, but can reach the periplasmic space with the help of the holins which disrupt the host cell membrane.</text>
</comment>
<evidence type="ECO:0000256" key="9">
    <source>
        <dbReference type="ARBA" id="ARBA00023295"/>
    </source>
</evidence>
<reference evidence="13" key="1">
    <citation type="submission" date="2020-05" db="EMBL/GenBank/DDBJ databases">
        <authorList>
            <person name="Chiriac C."/>
            <person name="Salcher M."/>
            <person name="Ghai R."/>
            <person name="Kavagutti S V."/>
        </authorList>
    </citation>
    <scope>NUCLEOTIDE SEQUENCE</scope>
</reference>
<dbReference type="PANTHER" id="PTHR38107:SF3">
    <property type="entry name" value="LYSOZYME RRRD-RELATED"/>
    <property type="match status" value="1"/>
</dbReference>
<evidence type="ECO:0000256" key="2">
    <source>
        <dbReference type="ARBA" id="ARBA00022529"/>
    </source>
</evidence>
<evidence type="ECO:0000313" key="12">
    <source>
        <dbReference type="EMBL" id="CAB4195277.1"/>
    </source>
</evidence>
<evidence type="ECO:0000256" key="6">
    <source>
        <dbReference type="ARBA" id="ARBA00022852"/>
    </source>
</evidence>
<feature type="active site" description="Proton donor/acceptor" evidence="10">
    <location>
        <position position="46"/>
    </location>
</feature>
<keyword evidence="2 10" id="KW-0929">Antimicrobial</keyword>
<dbReference type="GO" id="GO:0042742">
    <property type="term" value="P:defense response to bacterium"/>
    <property type="evidence" value="ECO:0007669"/>
    <property type="project" value="UniProtKB-KW"/>
</dbReference>
<comment type="catalytic activity">
    <reaction evidence="1 10 11">
        <text>Hydrolysis of (1-&gt;4)-beta-linkages between N-acetylmuramic acid and N-acetyl-D-glucosamine residues in a peptidoglycan and between N-acetyl-D-glucosamine residues in chitodextrins.</text>
        <dbReference type="EC" id="3.2.1.17"/>
    </reaction>
</comment>
<evidence type="ECO:0000256" key="11">
    <source>
        <dbReference type="RuleBase" id="RU003788"/>
    </source>
</evidence>
<sequence>MNRSIVAVLWALGIFAAIHLTDKYTHIEENIMAIAKSTLSFITKEEGVRYRAYQDSKGLWTIGVGHLIKSSEPHLMTATLTQEEVDKLLESDLRWCDDAVASSVRVPLAQPQYDALYSLCFNIGETQFKKSTVVKKLNANDYQGAADAILLWNKPAVLEKRRKRERDLFLSAI</sequence>
<dbReference type="InterPro" id="IPR023346">
    <property type="entry name" value="Lysozyme-like_dom_sf"/>
</dbReference>
<dbReference type="HAMAP" id="MF_04110">
    <property type="entry name" value="ENDOLYSIN_T4"/>
    <property type="match status" value="1"/>
</dbReference>
<dbReference type="EMBL" id="LR797247">
    <property type="protein sequence ID" value="CAB4195277.1"/>
    <property type="molecule type" value="Genomic_DNA"/>
</dbReference>
<evidence type="ECO:0000256" key="4">
    <source>
        <dbReference type="ARBA" id="ARBA00022638"/>
    </source>
</evidence>
<evidence type="ECO:0000256" key="3">
    <source>
        <dbReference type="ARBA" id="ARBA00022612"/>
    </source>
</evidence>
<gene>
    <name evidence="12" type="ORF">UFOVP1286_10</name>
    <name evidence="13" type="ORF">UFOVP1407_40</name>
    <name evidence="14" type="ORF">UFOVP1640_7</name>
</gene>
<evidence type="ECO:0000256" key="1">
    <source>
        <dbReference type="ARBA" id="ARBA00000632"/>
    </source>
</evidence>
<dbReference type="EMBL" id="LR797360">
    <property type="protein sequence ID" value="CAB4205549.1"/>
    <property type="molecule type" value="Genomic_DNA"/>
</dbReference>
<comment type="similarity">
    <text evidence="10 11">Belongs to the glycosyl hydrolase 24 family.</text>
</comment>
<dbReference type="InterPro" id="IPR034690">
    <property type="entry name" value="Endolysin_T4_type"/>
</dbReference>
<evidence type="ECO:0000313" key="13">
    <source>
        <dbReference type="EMBL" id="CAB4205549.1"/>
    </source>
</evidence>
<accession>A0A6J5S951</accession>
<dbReference type="GO" id="GO:0016998">
    <property type="term" value="P:cell wall macromolecule catabolic process"/>
    <property type="evidence" value="ECO:0007669"/>
    <property type="project" value="InterPro"/>
</dbReference>
<proteinExistence type="inferred from homology"/>
<dbReference type="InterPro" id="IPR002196">
    <property type="entry name" value="Glyco_hydro_24"/>
</dbReference>
<dbReference type="PANTHER" id="PTHR38107">
    <property type="match status" value="1"/>
</dbReference>
<keyword evidence="5 10" id="KW-0378">Hydrolase</keyword>
<keyword evidence="6 10" id="KW-0204">Cytolysis</keyword>
<dbReference type="GO" id="GO:0003796">
    <property type="term" value="F:lysozyme activity"/>
    <property type="evidence" value="ECO:0007669"/>
    <property type="project" value="UniProtKB-UniRule"/>
</dbReference>
<dbReference type="GO" id="GO:0030430">
    <property type="term" value="C:host cell cytoplasm"/>
    <property type="evidence" value="ECO:0007669"/>
    <property type="project" value="UniProtKB-SubCell"/>
</dbReference>
<evidence type="ECO:0000256" key="8">
    <source>
        <dbReference type="ARBA" id="ARBA00023200"/>
    </source>
</evidence>
<protein>
    <recommendedName>
        <fullName evidence="10">Endolysin</fullName>
        <ecNumber evidence="10">3.2.1.17</ecNumber>
    </recommendedName>
    <alternativeName>
        <fullName evidence="10">Lysis protein</fullName>
    </alternativeName>
    <alternativeName>
        <fullName evidence="10">Lysozyme</fullName>
    </alternativeName>
    <alternativeName>
        <fullName evidence="10">Muramidase</fullName>
    </alternativeName>
</protein>
<comment type="function">
    <text evidence="10">Endolysin with lysozyme activity that degrades host peptidoglycans and participates with the holin and spanin proteins in the sequential events which lead to the programmed host cell lysis releasing the mature viral particles. Once the holin has permeabilized the host cell membrane, the endolysin can reach the periplasm and break down the peptidoglycan layer.</text>
</comment>